<name>A0A2W5MBI0_ANCNO</name>
<organism evidence="2 3">
    <name type="scientific">Ancylobacter novellus</name>
    <name type="common">Thiobacillus novellus</name>
    <dbReference type="NCBI Taxonomy" id="921"/>
    <lineage>
        <taxon>Bacteria</taxon>
        <taxon>Pseudomonadati</taxon>
        <taxon>Pseudomonadota</taxon>
        <taxon>Alphaproteobacteria</taxon>
        <taxon>Hyphomicrobiales</taxon>
        <taxon>Xanthobacteraceae</taxon>
        <taxon>Ancylobacter</taxon>
    </lineage>
</organism>
<comment type="caution">
    <text evidence="2">The sequence shown here is derived from an EMBL/GenBank/DDBJ whole genome shotgun (WGS) entry which is preliminary data.</text>
</comment>
<dbReference type="GO" id="GO:0016810">
    <property type="term" value="F:hydrolase activity, acting on carbon-nitrogen (but not peptide) bonds"/>
    <property type="evidence" value="ECO:0007669"/>
    <property type="project" value="InterPro"/>
</dbReference>
<protein>
    <submittedName>
        <fullName evidence="2">Phosphonate metabolism protein PhnM</fullName>
    </submittedName>
</protein>
<evidence type="ECO:0000313" key="2">
    <source>
        <dbReference type="EMBL" id="PZQ17187.1"/>
    </source>
</evidence>
<dbReference type="SUPFAM" id="SSF51338">
    <property type="entry name" value="Composite domain of metallo-dependent hydrolases"/>
    <property type="match status" value="1"/>
</dbReference>
<accession>A0A2W5MBI0</accession>
<evidence type="ECO:0000313" key="3">
    <source>
        <dbReference type="Proteomes" id="UP000249577"/>
    </source>
</evidence>
<dbReference type="PIRSF" id="PIRSF038971">
    <property type="entry name" value="PhnM"/>
    <property type="match status" value="1"/>
</dbReference>
<sequence>METILTNARLVLEDRVVSGTLVHDRGVICEVAEGGSSAPGAIDLEGDLLAPGLIEVHTDNLEKHFVPRPGVLWPNPLAAALAHDAQMAAAGVTTVCDALFVGGYEVENDARRGLLPKMVAAVEEGMSAGLFRADHRLHLRCELTDPGLSDHLAPLAGRPLVALASLMDHTPGQRQWRDESQLKRFMMKEGLAAADADLIIAKRKADGARAASENWPKAVALFREQGVPIASHDDTTGDHVREAVEAGCAISEFPTTLEAARAAHDAGLGVVGGAPNVVRGGSHSGGVAALDLAREGVLDALSSDYVPASLLQAVVSLTADAGLALHEAFALVTSGPAEMLGFRDRGRLAPGLRADLVRLRLHGATPVLRGLVVEGRSVA</sequence>
<dbReference type="InterPro" id="IPR032466">
    <property type="entry name" value="Metal_Hydrolase"/>
</dbReference>
<gene>
    <name evidence="2" type="ORF">DI565_07395</name>
</gene>
<evidence type="ECO:0000259" key="1">
    <source>
        <dbReference type="Pfam" id="PF07969"/>
    </source>
</evidence>
<dbReference type="EMBL" id="QFPN01000003">
    <property type="protein sequence ID" value="PZQ17187.1"/>
    <property type="molecule type" value="Genomic_DNA"/>
</dbReference>
<dbReference type="NCBIfam" id="TIGR02318">
    <property type="entry name" value="phosphono_phnM"/>
    <property type="match status" value="1"/>
</dbReference>
<dbReference type="PANTHER" id="PTHR43135:SF3">
    <property type="entry name" value="ALPHA-D-RIBOSE 1-METHYLPHOSPHONATE 5-TRIPHOSPHATE DIPHOSPHATASE"/>
    <property type="match status" value="1"/>
</dbReference>
<dbReference type="InterPro" id="IPR051781">
    <property type="entry name" value="Metallo-dep_Hydrolase"/>
</dbReference>
<dbReference type="PANTHER" id="PTHR43135">
    <property type="entry name" value="ALPHA-D-RIBOSE 1-METHYLPHOSPHONATE 5-TRIPHOSPHATE DIPHOSPHATASE"/>
    <property type="match status" value="1"/>
</dbReference>
<dbReference type="GO" id="GO:0019700">
    <property type="term" value="P:organic phosphonate catabolic process"/>
    <property type="evidence" value="ECO:0007669"/>
    <property type="project" value="InterPro"/>
</dbReference>
<proteinExistence type="predicted"/>
<dbReference type="SUPFAM" id="SSF51556">
    <property type="entry name" value="Metallo-dependent hydrolases"/>
    <property type="match status" value="1"/>
</dbReference>
<feature type="domain" description="Amidohydrolase 3" evidence="1">
    <location>
        <begin position="227"/>
        <end position="360"/>
    </location>
</feature>
<dbReference type="AlphaFoldDB" id="A0A2W5MBI0"/>
<dbReference type="InterPro" id="IPR011059">
    <property type="entry name" value="Metal-dep_hydrolase_composite"/>
</dbReference>
<dbReference type="Proteomes" id="UP000249577">
    <property type="component" value="Unassembled WGS sequence"/>
</dbReference>
<dbReference type="Pfam" id="PF07969">
    <property type="entry name" value="Amidohydro_3"/>
    <property type="match status" value="1"/>
</dbReference>
<reference evidence="2 3" key="1">
    <citation type="submission" date="2017-08" db="EMBL/GenBank/DDBJ databases">
        <title>Infants hospitalized years apart are colonized by the same room-sourced microbial strains.</title>
        <authorList>
            <person name="Brooks B."/>
            <person name="Olm M.R."/>
            <person name="Firek B.A."/>
            <person name="Baker R."/>
            <person name="Thomas B.C."/>
            <person name="Morowitz M.J."/>
            <person name="Banfield J.F."/>
        </authorList>
    </citation>
    <scope>NUCLEOTIDE SEQUENCE [LARGE SCALE GENOMIC DNA]</scope>
    <source>
        <strain evidence="2">S2_005_003_R2_43</strain>
    </source>
</reference>
<dbReference type="InterPro" id="IPR012696">
    <property type="entry name" value="PhnM"/>
</dbReference>
<dbReference type="NCBIfam" id="NF011984">
    <property type="entry name" value="PRK15446.1-5"/>
    <property type="match status" value="1"/>
</dbReference>
<dbReference type="InterPro" id="IPR013108">
    <property type="entry name" value="Amidohydro_3"/>
</dbReference>
<dbReference type="NCBIfam" id="NF011990">
    <property type="entry name" value="PRK15446.2-6"/>
    <property type="match status" value="1"/>
</dbReference>
<dbReference type="Gene3D" id="3.20.20.140">
    <property type="entry name" value="Metal-dependent hydrolases"/>
    <property type="match status" value="2"/>
</dbReference>